<evidence type="ECO:0000313" key="4">
    <source>
        <dbReference type="Proteomes" id="UP001629744"/>
    </source>
</evidence>
<gene>
    <name evidence="3" type="ORF">ABEU19_003610</name>
</gene>
<proteinExistence type="predicted"/>
<dbReference type="Proteomes" id="UP001629744">
    <property type="component" value="Unassembled WGS sequence"/>
</dbReference>
<comment type="caution">
    <text evidence="3">The sequence shown here is derived from an EMBL/GenBank/DDBJ whole genome shotgun (WGS) entry which is preliminary data.</text>
</comment>
<sequence>MTAATVSQARSWAPAALARQADEWRRGAGVLDRDLGAFALAVEAAREHWGGSAADAGRARADEILALGTRTASVLHGAATAADAAADGLDRARAAVLAAVDAARTEGFDVGDDGAVRVSPAMVPMFVQSGMDGLFARAVLERRAGQHRVLIGAALGDLGAADGRARSLIDAAFAELPREGDPGTGWIGVQTVPPAPPASASAPDNHAWWDSMTASQRQLLLETSPAVIGDRDGLPAEARHRANLARLPAERAALEEARRSLIDRASGFGGLADQAARGVLADVAGRLADLDAIERALLDHPERRLLVLDARSGEQVRAAVAVGDPDTADHIAVTTPGMNAGVRATLGSMTDEADALRQEAQRQLRATPGRGRETVSAIAWIGYDPPRTSGSVTDAARGGLAVAQEDRARAGARALARFYDGLDVAHTGSDPHITAIGHSYGSVTTGLALREPGRHPVDDLVVYGSPGLVDVRSPSDLGLGSRHAYEMTAVGDVIARLNRFGPGPFGGGPYATDGFTHLGTDAVTTPDGVRRDGAAGHSEYPRVGDDGHLRTSGYNLAVVVAGLPDRAIVVAGPRGGTD</sequence>
<protein>
    <submittedName>
        <fullName evidence="3">Alpha/beta hydrolase</fullName>
    </submittedName>
</protein>
<feature type="domain" description="DUF1023" evidence="2">
    <location>
        <begin position="314"/>
        <end position="501"/>
    </location>
</feature>
<keyword evidence="4" id="KW-1185">Reference proteome</keyword>
<dbReference type="InterPro" id="IPR010427">
    <property type="entry name" value="DUF1023"/>
</dbReference>
<dbReference type="RefSeq" id="WP_348603170.1">
    <property type="nucleotide sequence ID" value="NZ_CP157276.1"/>
</dbReference>
<dbReference type="SUPFAM" id="SSF53474">
    <property type="entry name" value="alpha/beta-Hydrolases"/>
    <property type="match status" value="1"/>
</dbReference>
<dbReference type="InterPro" id="IPR029058">
    <property type="entry name" value="AB_hydrolase_fold"/>
</dbReference>
<dbReference type="Pfam" id="PF06259">
    <property type="entry name" value="Abhydrolase_8"/>
    <property type="match status" value="1"/>
</dbReference>
<feature type="compositionally biased region" description="Basic and acidic residues" evidence="1">
    <location>
        <begin position="528"/>
        <end position="546"/>
    </location>
</feature>
<dbReference type="EMBL" id="JBDLNU010000004">
    <property type="protein sequence ID" value="MFM1730089.1"/>
    <property type="molecule type" value="Genomic_DNA"/>
</dbReference>
<accession>A0ABW9FWW4</accession>
<dbReference type="GO" id="GO:0016787">
    <property type="term" value="F:hydrolase activity"/>
    <property type="evidence" value="ECO:0007669"/>
    <property type="project" value="UniProtKB-KW"/>
</dbReference>
<feature type="region of interest" description="Disordered" evidence="1">
    <location>
        <begin position="523"/>
        <end position="546"/>
    </location>
</feature>
<reference evidence="3 4" key="1">
    <citation type="submission" date="2023-11" db="EMBL/GenBank/DDBJ databases">
        <authorList>
            <person name="Val-Calvo J."/>
            <person name="Scortti M."/>
            <person name="Vazquez-Boland J."/>
        </authorList>
    </citation>
    <scope>NUCLEOTIDE SEQUENCE [LARGE SCALE GENOMIC DNA]</scope>
    <source>
        <strain evidence="3 4">DSM 46662</strain>
    </source>
</reference>
<name>A0ABW9FWW4_9NOCA</name>
<evidence type="ECO:0000259" key="2">
    <source>
        <dbReference type="Pfam" id="PF06259"/>
    </source>
</evidence>
<organism evidence="3 4">
    <name type="scientific">Prescottella soli</name>
    <dbReference type="NCBI Taxonomy" id="1543852"/>
    <lineage>
        <taxon>Bacteria</taxon>
        <taxon>Bacillati</taxon>
        <taxon>Actinomycetota</taxon>
        <taxon>Actinomycetes</taxon>
        <taxon>Mycobacteriales</taxon>
        <taxon>Nocardiaceae</taxon>
        <taxon>Prescottella</taxon>
    </lineage>
</organism>
<keyword evidence="3" id="KW-0378">Hydrolase</keyword>
<evidence type="ECO:0000313" key="3">
    <source>
        <dbReference type="EMBL" id="MFM1730089.1"/>
    </source>
</evidence>
<evidence type="ECO:0000256" key="1">
    <source>
        <dbReference type="SAM" id="MobiDB-lite"/>
    </source>
</evidence>